<keyword evidence="3" id="KW-1185">Reference proteome</keyword>
<name>A0ABR1LFX1_9PEZI</name>
<protein>
    <recommendedName>
        <fullName evidence="4">SWIM-type domain-containing protein</fullName>
    </recommendedName>
</protein>
<organism evidence="2 3">
    <name type="scientific">Phyllosticta citricarpa</name>
    <dbReference type="NCBI Taxonomy" id="55181"/>
    <lineage>
        <taxon>Eukaryota</taxon>
        <taxon>Fungi</taxon>
        <taxon>Dikarya</taxon>
        <taxon>Ascomycota</taxon>
        <taxon>Pezizomycotina</taxon>
        <taxon>Dothideomycetes</taxon>
        <taxon>Dothideomycetes incertae sedis</taxon>
        <taxon>Botryosphaeriales</taxon>
        <taxon>Phyllostictaceae</taxon>
        <taxon>Phyllosticta</taxon>
    </lineage>
</organism>
<sequence length="153" mass="15788">MPVYEVRLTAWHCTCPAFAFASFPASSSSVDASTSAVDQNQTKQRCQFGGLARRQIQTQTQTQTQTHHGGGGGAGRGAVQEREVEVEIEIVPPVCKHLLACLLVERAPGLFGGGGGGVEGGYADADADGIASVQQRCVSAVEAAGWAAGWGGL</sequence>
<evidence type="ECO:0008006" key="4">
    <source>
        <dbReference type="Google" id="ProtNLM"/>
    </source>
</evidence>
<feature type="compositionally biased region" description="Low complexity" evidence="1">
    <location>
        <begin position="57"/>
        <end position="67"/>
    </location>
</feature>
<gene>
    <name evidence="2" type="ORF">IWX46DRAFT_613063</name>
</gene>
<feature type="region of interest" description="Disordered" evidence="1">
    <location>
        <begin position="57"/>
        <end position="78"/>
    </location>
</feature>
<evidence type="ECO:0000256" key="1">
    <source>
        <dbReference type="SAM" id="MobiDB-lite"/>
    </source>
</evidence>
<dbReference type="Proteomes" id="UP001365128">
    <property type="component" value="Unassembled WGS sequence"/>
</dbReference>
<dbReference type="EMBL" id="JBBPDW010000045">
    <property type="protein sequence ID" value="KAK7533600.1"/>
    <property type="molecule type" value="Genomic_DNA"/>
</dbReference>
<comment type="caution">
    <text evidence="2">The sequence shown here is derived from an EMBL/GenBank/DDBJ whole genome shotgun (WGS) entry which is preliminary data.</text>
</comment>
<accession>A0ABR1LFX1</accession>
<reference evidence="2 3" key="1">
    <citation type="submission" date="2024-04" db="EMBL/GenBank/DDBJ databases">
        <title>Phyllosticta paracitricarpa is synonymous to the EU quarantine fungus P. citricarpa based on phylogenomic analyses.</title>
        <authorList>
            <consortium name="Lawrence Berkeley National Laboratory"/>
            <person name="Van Ingen-Buijs V.A."/>
            <person name="Van Westerhoven A.C."/>
            <person name="Haridas S."/>
            <person name="Skiadas P."/>
            <person name="Martin F."/>
            <person name="Groenewald J.Z."/>
            <person name="Crous P.W."/>
            <person name="Seidl M.F."/>
        </authorList>
    </citation>
    <scope>NUCLEOTIDE SEQUENCE [LARGE SCALE GENOMIC DNA]</scope>
    <source>
        <strain evidence="2 3">CBS 122670</strain>
    </source>
</reference>
<evidence type="ECO:0000313" key="3">
    <source>
        <dbReference type="Proteomes" id="UP001365128"/>
    </source>
</evidence>
<evidence type="ECO:0000313" key="2">
    <source>
        <dbReference type="EMBL" id="KAK7533600.1"/>
    </source>
</evidence>
<proteinExistence type="predicted"/>